<feature type="non-terminal residue" evidence="1">
    <location>
        <position position="1"/>
    </location>
</feature>
<accession>A0A8S9U6I8</accession>
<proteinExistence type="predicted"/>
<gene>
    <name evidence="1" type="ORF">GN958_ATG14201</name>
</gene>
<organism evidence="1 2">
    <name type="scientific">Phytophthora infestans</name>
    <name type="common">Potato late blight agent</name>
    <name type="synonym">Botrytis infestans</name>
    <dbReference type="NCBI Taxonomy" id="4787"/>
    <lineage>
        <taxon>Eukaryota</taxon>
        <taxon>Sar</taxon>
        <taxon>Stramenopiles</taxon>
        <taxon>Oomycota</taxon>
        <taxon>Peronosporomycetes</taxon>
        <taxon>Peronosporales</taxon>
        <taxon>Peronosporaceae</taxon>
        <taxon>Phytophthora</taxon>
    </lineage>
</organism>
<evidence type="ECO:0000313" key="2">
    <source>
        <dbReference type="Proteomes" id="UP000704712"/>
    </source>
</evidence>
<sequence length="266" mass="30578">PKATRVKDLAVEKRCWSAAHACLGFETSDERLSEQHDESRHKIPAIDIDTAKCNQPKNEVPYQFSKPMRNKKLSNKASKKIDQAQRKLALRKVANLCLSVVGTEAIDGFRLLSFRYCPGSLQHLYKHPCTVLLSRRRKVANAYNALLQANTDRIGMINFGGAHWLAYHIDVQARACRLFDPQQGTNKLKKLENIIKEVVEPLLPMNVELNYCKFTYDNCGLWCLIVLELTLARTPWHKGLYKSVPYLRLRYLGMCTNYIDQKRDGR</sequence>
<dbReference type="InterPro" id="IPR038765">
    <property type="entry name" value="Papain-like_cys_pep_sf"/>
</dbReference>
<comment type="caution">
    <text evidence="1">The sequence shown here is derived from an EMBL/GenBank/DDBJ whole genome shotgun (WGS) entry which is preliminary data.</text>
</comment>
<dbReference type="EMBL" id="JAACNO010001931">
    <property type="protein sequence ID" value="KAF4136526.1"/>
    <property type="molecule type" value="Genomic_DNA"/>
</dbReference>
<dbReference type="AlphaFoldDB" id="A0A8S9U6I8"/>
<dbReference type="Proteomes" id="UP000704712">
    <property type="component" value="Unassembled WGS sequence"/>
</dbReference>
<protein>
    <submittedName>
        <fullName evidence="1">Uncharacterized protein</fullName>
    </submittedName>
</protein>
<dbReference type="SUPFAM" id="SSF54001">
    <property type="entry name" value="Cysteine proteinases"/>
    <property type="match status" value="1"/>
</dbReference>
<name>A0A8S9U6I8_PHYIN</name>
<reference evidence="1" key="1">
    <citation type="submission" date="2020-03" db="EMBL/GenBank/DDBJ databases">
        <title>Hybrid Assembly of Korean Phytophthora infestans isolates.</title>
        <authorList>
            <person name="Prokchorchik M."/>
            <person name="Lee Y."/>
            <person name="Seo J."/>
            <person name="Cho J.-H."/>
            <person name="Park Y.-E."/>
            <person name="Jang D.-C."/>
            <person name="Im J.-S."/>
            <person name="Choi J.-G."/>
            <person name="Park H.-J."/>
            <person name="Lee G.-B."/>
            <person name="Lee Y.-G."/>
            <person name="Hong S.-Y."/>
            <person name="Cho K."/>
            <person name="Sohn K.H."/>
        </authorList>
    </citation>
    <scope>NUCLEOTIDE SEQUENCE</scope>
    <source>
        <strain evidence="1">KR_2_A2</strain>
    </source>
</reference>
<evidence type="ECO:0000313" key="1">
    <source>
        <dbReference type="EMBL" id="KAF4136526.1"/>
    </source>
</evidence>